<organism evidence="1">
    <name type="scientific">marine sediment metagenome</name>
    <dbReference type="NCBI Taxonomy" id="412755"/>
    <lineage>
        <taxon>unclassified sequences</taxon>
        <taxon>metagenomes</taxon>
        <taxon>ecological metagenomes</taxon>
    </lineage>
</organism>
<evidence type="ECO:0000313" key="1">
    <source>
        <dbReference type="EMBL" id="KKL77545.1"/>
    </source>
</evidence>
<gene>
    <name evidence="1" type="ORF">LCGC14_2033840</name>
</gene>
<protein>
    <submittedName>
        <fullName evidence="1">Uncharacterized protein</fullName>
    </submittedName>
</protein>
<sequence length="66" mass="7372">MGDKEALQGLVKKIKTAIPRNRNQEPETPPAILDDIGATFERELEIQRIGASAVAEVEERERQEGE</sequence>
<name>A0A0F9H7D2_9ZZZZ</name>
<reference evidence="1" key="1">
    <citation type="journal article" date="2015" name="Nature">
        <title>Complex archaea that bridge the gap between prokaryotes and eukaryotes.</title>
        <authorList>
            <person name="Spang A."/>
            <person name="Saw J.H."/>
            <person name="Jorgensen S.L."/>
            <person name="Zaremba-Niedzwiedzka K."/>
            <person name="Martijn J."/>
            <person name="Lind A.E."/>
            <person name="van Eijk R."/>
            <person name="Schleper C."/>
            <person name="Guy L."/>
            <person name="Ettema T.J."/>
        </authorList>
    </citation>
    <scope>NUCLEOTIDE SEQUENCE</scope>
</reference>
<comment type="caution">
    <text evidence="1">The sequence shown here is derived from an EMBL/GenBank/DDBJ whole genome shotgun (WGS) entry which is preliminary data.</text>
</comment>
<proteinExistence type="predicted"/>
<dbReference type="AlphaFoldDB" id="A0A0F9H7D2"/>
<dbReference type="EMBL" id="LAZR01023721">
    <property type="protein sequence ID" value="KKL77545.1"/>
    <property type="molecule type" value="Genomic_DNA"/>
</dbReference>
<accession>A0A0F9H7D2</accession>